<feature type="domain" description="PH" evidence="9">
    <location>
        <begin position="459"/>
        <end position="571"/>
    </location>
</feature>
<dbReference type="Proteomes" id="UP000694383">
    <property type="component" value="Unplaced"/>
</dbReference>
<dbReference type="GO" id="GO:0005737">
    <property type="term" value="C:cytoplasm"/>
    <property type="evidence" value="ECO:0007669"/>
    <property type="project" value="UniProtKB-SubCell"/>
</dbReference>
<evidence type="ECO:0000313" key="11">
    <source>
        <dbReference type="Ensembl" id="ENSOSIP00000013855.1"/>
    </source>
</evidence>
<dbReference type="GO" id="GO:0005886">
    <property type="term" value="C:plasma membrane"/>
    <property type="evidence" value="ECO:0007669"/>
    <property type="project" value="UniProtKB-SubCell"/>
</dbReference>
<feature type="domain" description="Ras-GEF" evidence="10">
    <location>
        <begin position="58"/>
        <end position="296"/>
    </location>
</feature>
<evidence type="ECO:0000259" key="10">
    <source>
        <dbReference type="PROSITE" id="PS50009"/>
    </source>
</evidence>
<dbReference type="InterPro" id="IPR008937">
    <property type="entry name" value="Ras-like_GEF"/>
</dbReference>
<sequence length="585" mass="65793">MKAFSLFPFFYKCFMFCASVFFVLFFQKCSSSESLSEKASSELKKSFDAVVFDVLKVTPEEYAGQITLMDAPVFKAIQPEELASCGWNKKEKHRSAPTVVAFTRRFNQTSFWVVREILHAQTLKIRAEVLSLYIRTAKKLCDMNNLHAVMAVVSGLQSAPIFRLTKTWALLSRKDKVTFDRLDFLMTKEDNYKRLRDFISNQSMVSCIPYLGMYLSDLTYIDSAYPSTGSILENEQRSNLMNNILRIISDLQRSCNYDVPVLPHIQKYLNSVTYIEELQKFVEDDNYKLSQKIEPGTSTPRANSSKEDLVGQEASASPLCSRKSSATADGTKVPATPPSPRNLLPYGHRKCHSLGYNFIHKMNTVEFKSATFPNAGSRHLLDDSVLESHSPTRGQAESSTLSSGISLGLKEIVQIASICAVFVIHFRLCIKTRLVMPVFLLCCSSAESEDLAVHLYPGAVTVQGVLRRKTVLKEGKKPTVAAWTKYWVALCGAQLYYYPAKSLKATERKHFKSTSSKSVSVVGLMTMMADDPEHPDVFLLTDSEHGNTYKYQAGNRTNAMLWFKHLSAACQSNRQQAPANLMSFE</sequence>
<evidence type="ECO:0000256" key="6">
    <source>
        <dbReference type="ARBA" id="ARBA00023136"/>
    </source>
</evidence>
<dbReference type="PROSITE" id="PS50009">
    <property type="entry name" value="RASGEF_CAT"/>
    <property type="match status" value="1"/>
</dbReference>
<dbReference type="Pfam" id="PF00617">
    <property type="entry name" value="RasGEF"/>
    <property type="match status" value="1"/>
</dbReference>
<dbReference type="PANTHER" id="PTHR23113:SF357">
    <property type="entry name" value="RAS-SPECIFIC GUANINE NUCLEOTIDE-RELEASING FACTOR RALGPS2"/>
    <property type="match status" value="1"/>
</dbReference>
<dbReference type="InterPro" id="IPR001849">
    <property type="entry name" value="PH_domain"/>
</dbReference>
<reference evidence="11" key="2">
    <citation type="submission" date="2025-09" db="UniProtKB">
        <authorList>
            <consortium name="Ensembl"/>
        </authorList>
    </citation>
    <scope>IDENTIFICATION</scope>
</reference>
<reference evidence="11" key="1">
    <citation type="submission" date="2025-08" db="UniProtKB">
        <authorList>
            <consortium name="Ensembl"/>
        </authorList>
    </citation>
    <scope>IDENTIFICATION</scope>
</reference>
<protein>
    <submittedName>
        <fullName evidence="11">Ral GEF with PH domain and SH3 binding motif 2</fullName>
    </submittedName>
</protein>
<evidence type="ECO:0000256" key="1">
    <source>
        <dbReference type="ARBA" id="ARBA00004236"/>
    </source>
</evidence>
<evidence type="ECO:0000256" key="7">
    <source>
        <dbReference type="PROSITE-ProRule" id="PRU00168"/>
    </source>
</evidence>
<keyword evidence="6" id="KW-0472">Membrane</keyword>
<evidence type="ECO:0000256" key="3">
    <source>
        <dbReference type="ARBA" id="ARBA00022475"/>
    </source>
</evidence>
<dbReference type="AlphaFoldDB" id="A0A8C8DL78"/>
<evidence type="ECO:0000256" key="2">
    <source>
        <dbReference type="ARBA" id="ARBA00004496"/>
    </source>
</evidence>
<dbReference type="SMART" id="SM00233">
    <property type="entry name" value="PH"/>
    <property type="match status" value="1"/>
</dbReference>
<dbReference type="PANTHER" id="PTHR23113">
    <property type="entry name" value="GUANINE NUCLEOTIDE EXCHANGE FACTOR"/>
    <property type="match status" value="1"/>
</dbReference>
<dbReference type="CDD" id="cd00155">
    <property type="entry name" value="RasGEF"/>
    <property type="match status" value="1"/>
</dbReference>
<dbReference type="InterPro" id="IPR036964">
    <property type="entry name" value="RASGEF_cat_dom_sf"/>
</dbReference>
<proteinExistence type="predicted"/>
<dbReference type="FunFam" id="1.10.840.10:FF:000010">
    <property type="entry name" value="ras-specific guanine nucleotide-releasing factor RalGPS1 isoform X1"/>
    <property type="match status" value="1"/>
</dbReference>
<comment type="subcellular location">
    <subcellularLocation>
        <location evidence="1">Cell membrane</location>
    </subcellularLocation>
    <subcellularLocation>
        <location evidence="2">Cytoplasm</location>
    </subcellularLocation>
</comment>
<dbReference type="Pfam" id="PF00169">
    <property type="entry name" value="PH"/>
    <property type="match status" value="1"/>
</dbReference>
<evidence type="ECO:0000256" key="8">
    <source>
        <dbReference type="SAM" id="MobiDB-lite"/>
    </source>
</evidence>
<dbReference type="Gene3D" id="2.30.29.30">
    <property type="entry name" value="Pleckstrin-homology domain (PH domain)/Phosphotyrosine-binding domain (PTB)"/>
    <property type="match status" value="1"/>
</dbReference>
<dbReference type="GO" id="GO:0005085">
    <property type="term" value="F:guanyl-nucleotide exchange factor activity"/>
    <property type="evidence" value="ECO:0007669"/>
    <property type="project" value="UniProtKB-KW"/>
</dbReference>
<dbReference type="SUPFAM" id="SSF50729">
    <property type="entry name" value="PH domain-like"/>
    <property type="match status" value="1"/>
</dbReference>
<dbReference type="Gene3D" id="1.10.840.10">
    <property type="entry name" value="Ras guanine-nucleotide exchange factors catalytic domain"/>
    <property type="match status" value="1"/>
</dbReference>
<dbReference type="PROSITE" id="PS50003">
    <property type="entry name" value="PH_DOMAIN"/>
    <property type="match status" value="1"/>
</dbReference>
<keyword evidence="12" id="KW-1185">Reference proteome</keyword>
<dbReference type="SUPFAM" id="SSF48366">
    <property type="entry name" value="Ras GEF"/>
    <property type="match status" value="1"/>
</dbReference>
<keyword evidence="5 7" id="KW-0344">Guanine-nucleotide releasing factor</keyword>
<evidence type="ECO:0000313" key="12">
    <source>
        <dbReference type="Proteomes" id="UP000694383"/>
    </source>
</evidence>
<dbReference type="SMART" id="SM00147">
    <property type="entry name" value="RasGEF"/>
    <property type="match status" value="1"/>
</dbReference>
<dbReference type="InterPro" id="IPR011993">
    <property type="entry name" value="PH-like_dom_sf"/>
</dbReference>
<evidence type="ECO:0000256" key="4">
    <source>
        <dbReference type="ARBA" id="ARBA00022490"/>
    </source>
</evidence>
<evidence type="ECO:0000259" key="9">
    <source>
        <dbReference type="PROSITE" id="PS50003"/>
    </source>
</evidence>
<dbReference type="CDD" id="cd13310">
    <property type="entry name" value="PH_RalGPS1_2"/>
    <property type="match status" value="1"/>
</dbReference>
<accession>A0A8C8DL78</accession>
<dbReference type="GeneTree" id="ENSGT00940000154079"/>
<evidence type="ECO:0000256" key="5">
    <source>
        <dbReference type="ARBA" id="ARBA00022658"/>
    </source>
</evidence>
<keyword evidence="3" id="KW-1003">Cell membrane</keyword>
<dbReference type="GO" id="GO:0007265">
    <property type="term" value="P:Ras protein signal transduction"/>
    <property type="evidence" value="ECO:0007669"/>
    <property type="project" value="TreeGrafter"/>
</dbReference>
<keyword evidence="4" id="KW-0963">Cytoplasm</keyword>
<dbReference type="InterPro" id="IPR023578">
    <property type="entry name" value="Ras_GEF_dom_sf"/>
</dbReference>
<organism evidence="11 12">
    <name type="scientific">Oryzias sinensis</name>
    <name type="common">Chinese medaka</name>
    <dbReference type="NCBI Taxonomy" id="183150"/>
    <lineage>
        <taxon>Eukaryota</taxon>
        <taxon>Metazoa</taxon>
        <taxon>Chordata</taxon>
        <taxon>Craniata</taxon>
        <taxon>Vertebrata</taxon>
        <taxon>Euteleostomi</taxon>
        <taxon>Actinopterygii</taxon>
        <taxon>Neopterygii</taxon>
        <taxon>Teleostei</taxon>
        <taxon>Neoteleostei</taxon>
        <taxon>Acanthomorphata</taxon>
        <taxon>Ovalentaria</taxon>
        <taxon>Atherinomorphae</taxon>
        <taxon>Beloniformes</taxon>
        <taxon>Adrianichthyidae</taxon>
        <taxon>Oryziinae</taxon>
        <taxon>Oryzias</taxon>
    </lineage>
</organism>
<feature type="region of interest" description="Disordered" evidence="8">
    <location>
        <begin position="291"/>
        <end position="342"/>
    </location>
</feature>
<name>A0A8C8DL78_9TELE</name>
<dbReference type="Ensembl" id="ENSOSIT00000014660.1">
    <property type="protein sequence ID" value="ENSOSIP00000013855.1"/>
    <property type="gene ID" value="ENSOSIG00000006261.1"/>
</dbReference>
<dbReference type="InterPro" id="IPR001895">
    <property type="entry name" value="RASGEF_cat_dom"/>
</dbReference>